<dbReference type="Gene3D" id="2.60.40.380">
    <property type="entry name" value="Purple acid phosphatase-like, N-terminal"/>
    <property type="match status" value="2"/>
</dbReference>
<dbReference type="SUPFAM" id="SSF49265">
    <property type="entry name" value="Fibronectin type III"/>
    <property type="match status" value="1"/>
</dbReference>
<reference evidence="5 6" key="1">
    <citation type="journal article" date="2016" name="Nat. Commun.">
        <title>Thousands of microbial genomes shed light on interconnected biogeochemical processes in an aquifer system.</title>
        <authorList>
            <person name="Anantharaman K."/>
            <person name="Brown C.T."/>
            <person name="Hug L.A."/>
            <person name="Sharon I."/>
            <person name="Castelle C.J."/>
            <person name="Probst A.J."/>
            <person name="Thomas B.C."/>
            <person name="Singh A."/>
            <person name="Wilkins M.J."/>
            <person name="Karaoz U."/>
            <person name="Brodie E.L."/>
            <person name="Williams K.H."/>
            <person name="Hubbard S.S."/>
            <person name="Banfield J.F."/>
        </authorList>
    </citation>
    <scope>NUCLEOTIDE SEQUENCE [LARGE SCALE GENOMIC DNA]</scope>
</reference>
<feature type="domain" description="Fibronectin type-III" evidence="4">
    <location>
        <begin position="236"/>
        <end position="331"/>
    </location>
</feature>
<dbReference type="SMART" id="SM00060">
    <property type="entry name" value="FN3"/>
    <property type="match status" value="3"/>
</dbReference>
<dbReference type="GO" id="GO:0046872">
    <property type="term" value="F:metal ion binding"/>
    <property type="evidence" value="ECO:0007669"/>
    <property type="project" value="InterPro"/>
</dbReference>
<accession>A0A1G1YRE2</accession>
<name>A0A1G1YRE2_9BACT</name>
<dbReference type="InterPro" id="IPR013783">
    <property type="entry name" value="Ig-like_fold"/>
</dbReference>
<dbReference type="Pfam" id="PF16656">
    <property type="entry name" value="Pur_ac_phosph_N"/>
    <property type="match status" value="1"/>
</dbReference>
<dbReference type="Proteomes" id="UP000176512">
    <property type="component" value="Unassembled WGS sequence"/>
</dbReference>
<dbReference type="AlphaFoldDB" id="A0A1G1YRE2"/>
<evidence type="ECO:0000313" key="5">
    <source>
        <dbReference type="EMBL" id="OGY54928.1"/>
    </source>
</evidence>
<gene>
    <name evidence="5" type="ORF">A3A24_03315</name>
</gene>
<dbReference type="PANTHER" id="PTHR22953">
    <property type="entry name" value="ACID PHOSPHATASE RELATED"/>
    <property type="match status" value="1"/>
</dbReference>
<comment type="caution">
    <text evidence="5">The sequence shown here is derived from an EMBL/GenBank/DDBJ whole genome shotgun (WGS) entry which is preliminary data.</text>
</comment>
<dbReference type="InterPro" id="IPR003961">
    <property type="entry name" value="FN3_dom"/>
</dbReference>
<sequence>MRKIIYAIFGLAMLATTITFPPPVSAATLQADTLIKGTTESTVYYYATDGKRYAFPNQRVYESWFISFSDINVLTDAELAQIPLGGIVWYRPGIMLVKIQTDPKVYAVGHKGVLRWIKTEALARALYGEDWNQLIDDVPVSFFGSYFLGLPVSLISDYSPDDEIASSPSISHDKGLKLGHLKRGSDTDKCRAIPAVPAVKIGRKGPATPAISARDCARDKHDDDEDEDEDEDEDRNDLDIFSVNATTSTSTAAITWFTDEKSTGKVTYNTAHLAGATSTNQTVNNTSLTKFHNFLLEGLTPATTYYYQVESTDEDGNTAKSVEKTFTTKSATTTDTVAPVISNLTATPAIHSAVINWNTNEASNSVVVYADQSLTTATTSQTVTSSAMFSAHSLSLTGLNASTTYYYVAKSADSSGNLATSTEKTFTTLSQPVVDTTPPVFSNIQTSTATTTATVTWTTNEPATSYLKYSLDNLDTATTTWVLSASALITSHSLTALGLNASSTYYFMLQSVDGSGNTATSTQQTFVTTP</sequence>
<evidence type="ECO:0000259" key="4">
    <source>
        <dbReference type="PROSITE" id="PS50853"/>
    </source>
</evidence>
<evidence type="ECO:0000256" key="3">
    <source>
        <dbReference type="SAM" id="SignalP"/>
    </source>
</evidence>
<keyword evidence="1 3" id="KW-0732">Signal</keyword>
<dbReference type="InterPro" id="IPR036116">
    <property type="entry name" value="FN3_sf"/>
</dbReference>
<protein>
    <recommendedName>
        <fullName evidence="4">Fibronectin type-III domain-containing protein</fullName>
    </recommendedName>
</protein>
<dbReference type="InterPro" id="IPR008963">
    <property type="entry name" value="Purple_acid_Pase-like_N"/>
</dbReference>
<dbReference type="SUPFAM" id="SSF49363">
    <property type="entry name" value="Purple acid phosphatase, N-terminal domain"/>
    <property type="match status" value="2"/>
</dbReference>
<dbReference type="PROSITE" id="PS50853">
    <property type="entry name" value="FN3"/>
    <property type="match status" value="2"/>
</dbReference>
<feature type="signal peptide" evidence="3">
    <location>
        <begin position="1"/>
        <end position="26"/>
    </location>
</feature>
<feature type="compositionally biased region" description="Acidic residues" evidence="2">
    <location>
        <begin position="222"/>
        <end position="236"/>
    </location>
</feature>
<dbReference type="InterPro" id="IPR015914">
    <property type="entry name" value="PAPs_N"/>
</dbReference>
<feature type="chain" id="PRO_5009581648" description="Fibronectin type-III domain-containing protein" evidence="3">
    <location>
        <begin position="27"/>
        <end position="530"/>
    </location>
</feature>
<proteinExistence type="predicted"/>
<dbReference type="GO" id="GO:0003993">
    <property type="term" value="F:acid phosphatase activity"/>
    <property type="evidence" value="ECO:0007669"/>
    <property type="project" value="InterPro"/>
</dbReference>
<evidence type="ECO:0000256" key="1">
    <source>
        <dbReference type="ARBA" id="ARBA00022729"/>
    </source>
</evidence>
<dbReference type="EMBL" id="MHIP01000022">
    <property type="protein sequence ID" value="OGY54928.1"/>
    <property type="molecule type" value="Genomic_DNA"/>
</dbReference>
<feature type="domain" description="Fibronectin type-III" evidence="4">
    <location>
        <begin position="438"/>
        <end position="530"/>
    </location>
</feature>
<dbReference type="PANTHER" id="PTHR22953:SF153">
    <property type="entry name" value="PURPLE ACID PHOSPHATASE"/>
    <property type="match status" value="1"/>
</dbReference>
<organism evidence="5 6">
    <name type="scientific">Candidatus Buchananbacteria bacterium RIFCSPLOWO2_01_FULL_46_12</name>
    <dbReference type="NCBI Taxonomy" id="1797546"/>
    <lineage>
        <taxon>Bacteria</taxon>
        <taxon>Candidatus Buchananiibacteriota</taxon>
    </lineage>
</organism>
<dbReference type="InterPro" id="IPR039331">
    <property type="entry name" value="PAPs-like"/>
</dbReference>
<feature type="region of interest" description="Disordered" evidence="2">
    <location>
        <begin position="202"/>
        <end position="240"/>
    </location>
</feature>
<evidence type="ECO:0000256" key="2">
    <source>
        <dbReference type="SAM" id="MobiDB-lite"/>
    </source>
</evidence>
<evidence type="ECO:0000313" key="6">
    <source>
        <dbReference type="Proteomes" id="UP000176512"/>
    </source>
</evidence>
<dbReference type="Gene3D" id="2.60.40.10">
    <property type="entry name" value="Immunoglobulins"/>
    <property type="match status" value="1"/>
</dbReference>